<dbReference type="EMBL" id="CP046056">
    <property type="protein sequence ID" value="QQD23555.1"/>
    <property type="molecule type" value="Genomic_DNA"/>
</dbReference>
<dbReference type="SUPFAM" id="SSF53901">
    <property type="entry name" value="Thiolase-like"/>
    <property type="match status" value="1"/>
</dbReference>
<dbReference type="GO" id="GO:0004315">
    <property type="term" value="F:3-oxoacyl-[acyl-carrier-protein] synthase activity"/>
    <property type="evidence" value="ECO:0007669"/>
    <property type="project" value="InterPro"/>
</dbReference>
<keyword evidence="6" id="KW-1185">Reference proteome</keyword>
<evidence type="ECO:0000259" key="4">
    <source>
        <dbReference type="Pfam" id="PF08545"/>
    </source>
</evidence>
<feature type="domain" description="Beta-ketoacyl-[acyl-carrier-protein] synthase III N-terminal" evidence="4">
    <location>
        <begin position="152"/>
        <end position="217"/>
    </location>
</feature>
<dbReference type="NCBIfam" id="NF005703">
    <property type="entry name" value="PRK07515.1"/>
    <property type="match status" value="1"/>
</dbReference>
<dbReference type="Pfam" id="PF08545">
    <property type="entry name" value="ACP_syn_III"/>
    <property type="match status" value="1"/>
</dbReference>
<name>A0A9E8FJ09_9GAMM</name>
<dbReference type="InterPro" id="IPR013747">
    <property type="entry name" value="ACP_syn_III_C"/>
</dbReference>
<protein>
    <submittedName>
        <fullName evidence="5">Beta-ketoacyl-ACP synthase III</fullName>
    </submittedName>
</protein>
<dbReference type="GO" id="GO:0044550">
    <property type="term" value="P:secondary metabolite biosynthetic process"/>
    <property type="evidence" value="ECO:0007669"/>
    <property type="project" value="TreeGrafter"/>
</dbReference>
<evidence type="ECO:0000256" key="1">
    <source>
        <dbReference type="ARBA" id="ARBA00022679"/>
    </source>
</evidence>
<reference evidence="5 6" key="1">
    <citation type="submission" date="2019-11" db="EMBL/GenBank/DDBJ databases">
        <title>Venatorbacter sp. nov. a predator of Campylobacter and other Gram-negative bacteria.</title>
        <authorList>
            <person name="Saeedi A."/>
            <person name="Cummings N.J."/>
            <person name="Connerton I.F."/>
            <person name="Connerton P.L."/>
        </authorList>
    </citation>
    <scope>NUCLEOTIDE SEQUENCE [LARGE SCALE GENOMIC DNA]</scope>
    <source>
        <strain evidence="5">XL5</strain>
    </source>
</reference>
<dbReference type="CDD" id="cd00830">
    <property type="entry name" value="KAS_III"/>
    <property type="match status" value="1"/>
</dbReference>
<dbReference type="PANTHER" id="PTHR34069">
    <property type="entry name" value="3-OXOACYL-[ACYL-CARRIER-PROTEIN] SYNTHASE 3"/>
    <property type="match status" value="1"/>
</dbReference>
<dbReference type="InterPro" id="IPR013751">
    <property type="entry name" value="ACP_syn_III_N"/>
</dbReference>
<dbReference type="RefSeq" id="WP_228346085.1">
    <property type="nucleotide sequence ID" value="NZ_CP045550.1"/>
</dbReference>
<evidence type="ECO:0000256" key="2">
    <source>
        <dbReference type="ARBA" id="ARBA00023315"/>
    </source>
</evidence>
<keyword evidence="1" id="KW-0808">Transferase</keyword>
<keyword evidence="2" id="KW-0012">Acyltransferase</keyword>
<evidence type="ECO:0000259" key="3">
    <source>
        <dbReference type="Pfam" id="PF08541"/>
    </source>
</evidence>
<dbReference type="AlphaFoldDB" id="A0A9E8FJ09"/>
<evidence type="ECO:0000313" key="5">
    <source>
        <dbReference type="EMBL" id="QQD23555.1"/>
    </source>
</evidence>
<gene>
    <name evidence="5" type="ORF">GJQ55_03230</name>
</gene>
<organism evidence="5 6">
    <name type="scientific">Venatoribacter cucullus</name>
    <dbReference type="NCBI Taxonomy" id="2661630"/>
    <lineage>
        <taxon>Bacteria</taxon>
        <taxon>Pseudomonadati</taxon>
        <taxon>Pseudomonadota</taxon>
        <taxon>Gammaproteobacteria</taxon>
        <taxon>Oceanospirillales</taxon>
        <taxon>Oceanospirillaceae</taxon>
        <taxon>Venatoribacter</taxon>
    </lineage>
</organism>
<evidence type="ECO:0000313" key="6">
    <source>
        <dbReference type="Proteomes" id="UP000596074"/>
    </source>
</evidence>
<dbReference type="KEGG" id="vcw:GJQ55_03230"/>
<proteinExistence type="predicted"/>
<dbReference type="InterPro" id="IPR016039">
    <property type="entry name" value="Thiolase-like"/>
</dbReference>
<dbReference type="Gene3D" id="3.40.47.10">
    <property type="match status" value="2"/>
</dbReference>
<dbReference type="Pfam" id="PF08541">
    <property type="entry name" value="ACP_syn_III_C"/>
    <property type="match status" value="1"/>
</dbReference>
<feature type="domain" description="Beta-ketoacyl-[acyl-carrier-protein] synthase III C-terminal" evidence="3">
    <location>
        <begin position="283"/>
        <end position="372"/>
    </location>
</feature>
<accession>A0A9E8FJ09</accession>
<dbReference type="Proteomes" id="UP000596074">
    <property type="component" value="Chromosome"/>
</dbReference>
<dbReference type="GO" id="GO:0006633">
    <property type="term" value="P:fatty acid biosynthetic process"/>
    <property type="evidence" value="ECO:0007669"/>
    <property type="project" value="InterPro"/>
</dbReference>
<dbReference type="PANTHER" id="PTHR34069:SF2">
    <property type="entry name" value="BETA-KETOACYL-[ACYL-CARRIER-PROTEIN] SYNTHASE III"/>
    <property type="match status" value="1"/>
</dbReference>
<sequence length="374" mass="40780">MSDIVISGSGLFIPPFSVSNDELVDAYNAYVTRFNDDNAAAIAAGELEALPLSSSEFIEKASGIKARYAMHKDGMLDPARMMPRFEPCTPENGNEPEVVTMGLGAAREAMQRAGKTAADIDMLIVATTNHQRAYPSIAVEIQQKLGIKGFAYDMGIACSSATFGLISAYASVKAGLAKCALVVNPEFATPQVNLKSRDSHFIFGDGATAVVIERQDSCTSPHAFRILHTQQFTQYSANIRCDGNYTDHCFDDLAYERPFFQQEGRKVFKELLPLVTDFIEGQLTSNNLQPADLKRMWLHQANINMNMFAVKKLLGRLPEGNEAPVILDEFANVASSGSVIAFHRYQDDFSAGDKGLICSFGAGYSIGSLLVEKL</sequence>